<name>A0AAF0IQL5_9BASI</name>
<accession>A0AAF0IQL5</accession>
<dbReference type="InterPro" id="IPR006565">
    <property type="entry name" value="BTP"/>
</dbReference>
<evidence type="ECO:0000259" key="6">
    <source>
        <dbReference type="SMART" id="SM00576"/>
    </source>
</evidence>
<sequence length="610" mass="66064">MGKDASGTALRRVAPGVRPARDFAYAQLTTIVPMLLSAAGFNGGSANAIAVLAELVQRYVSLLARTAAASAADANRTDANVWDVAYALEDVMGVGVLDELQEWADDEQVWTRDAAHLFPEAVQQQRARLRECTCIVTKPDLLVPPEKPAPACVYYAPISDSMQARLEVCRAKEEAEEDAWVWGDAPALDDAVAGSPDVAVADDADRARTPADTPYIPSYLPPLPDWDALAREAEEAMHVDEVTPPPAVKDEASAEPIARPPPPPTLPAPGAGELDADGIRRIWRRRAPVYLGSLQEGAAPATELPSLDAALAQAGLGAPRAPPKRTSLDAFVHAYDELSEEAEHPVPVYLTSLTHSHHVNPNSAAFVDGAVKRRRLAHCFADPMRYVPNDSLHGCVYVHPPSPSWVPGPSLLITIPSAQGSVEDSAHATPVFMPVHPHGRSVAMAPPSGALFPTLGYRYPTHLYTGMRIVAPPSLLRVFSRSGDPPALLDDHRTERVFHGMAASRTLMTGTMMSVQHRHSLSGMVNRYRGGNSILHPALERLRFALAAQLAEQRRQLRAEEQAEELEEEPIRGERIKMPIAGTLVYAWDWPTVLPWVSAEGDDARRAQAS</sequence>
<dbReference type="SMART" id="SM00576">
    <property type="entry name" value="BTP"/>
    <property type="match status" value="1"/>
</dbReference>
<dbReference type="AlphaFoldDB" id="A0AAF0IQL5"/>
<dbReference type="InterPro" id="IPR009072">
    <property type="entry name" value="Histone-fold"/>
</dbReference>
<dbReference type="Pfam" id="PF07524">
    <property type="entry name" value="Bromo_TP"/>
    <property type="match status" value="1"/>
</dbReference>
<comment type="subcellular location">
    <subcellularLocation>
        <location evidence="1">Nucleus</location>
    </subcellularLocation>
</comment>
<dbReference type="PANTHER" id="PTHR46338:SF1">
    <property type="entry name" value="TRANSCRIPTION INITIATION FACTOR TFIID SUBUNIT 8"/>
    <property type="match status" value="1"/>
</dbReference>
<dbReference type="Proteomes" id="UP001216638">
    <property type="component" value="Chromosome 3"/>
</dbReference>
<evidence type="ECO:0000313" key="7">
    <source>
        <dbReference type="EMBL" id="WFC96255.1"/>
    </source>
</evidence>
<evidence type="ECO:0000256" key="2">
    <source>
        <dbReference type="ARBA" id="ARBA00023015"/>
    </source>
</evidence>
<dbReference type="CDD" id="cd00076">
    <property type="entry name" value="HFD_SF"/>
    <property type="match status" value="1"/>
</dbReference>
<feature type="domain" description="Bromodomain associated" evidence="6">
    <location>
        <begin position="22"/>
        <end position="98"/>
    </location>
</feature>
<dbReference type="Gene3D" id="1.10.20.10">
    <property type="entry name" value="Histone, subunit A"/>
    <property type="match status" value="1"/>
</dbReference>
<evidence type="ECO:0000256" key="4">
    <source>
        <dbReference type="ARBA" id="ARBA00023242"/>
    </source>
</evidence>
<reference evidence="7" key="1">
    <citation type="submission" date="2023-03" db="EMBL/GenBank/DDBJ databases">
        <title>Mating type loci evolution in Malassezia.</title>
        <authorList>
            <person name="Coelho M.A."/>
        </authorList>
    </citation>
    <scope>NUCLEOTIDE SEQUENCE</scope>
    <source>
        <strain evidence="7">CBS 14135</strain>
    </source>
</reference>
<dbReference type="InterPro" id="IPR037818">
    <property type="entry name" value="TAF8"/>
</dbReference>
<dbReference type="GO" id="GO:0046982">
    <property type="term" value="F:protein heterodimerization activity"/>
    <property type="evidence" value="ECO:0007669"/>
    <property type="project" value="InterPro"/>
</dbReference>
<evidence type="ECO:0000256" key="1">
    <source>
        <dbReference type="ARBA" id="ARBA00004123"/>
    </source>
</evidence>
<feature type="region of interest" description="Disordered" evidence="5">
    <location>
        <begin position="244"/>
        <end position="271"/>
    </location>
</feature>
<dbReference type="GO" id="GO:0005669">
    <property type="term" value="C:transcription factor TFIID complex"/>
    <property type="evidence" value="ECO:0007669"/>
    <property type="project" value="InterPro"/>
</dbReference>
<dbReference type="PANTHER" id="PTHR46338">
    <property type="entry name" value="TRANSCRIPTION INITIATION FACTOR TFIID SUBUNIT 8"/>
    <property type="match status" value="1"/>
</dbReference>
<evidence type="ECO:0000313" key="8">
    <source>
        <dbReference type="Proteomes" id="UP001216638"/>
    </source>
</evidence>
<gene>
    <name evidence="7" type="ORF">MBRA1_002911</name>
</gene>
<protein>
    <recommendedName>
        <fullName evidence="6">Bromodomain associated domain-containing protein</fullName>
    </recommendedName>
</protein>
<keyword evidence="2" id="KW-0805">Transcription regulation</keyword>
<proteinExistence type="predicted"/>
<evidence type="ECO:0000256" key="3">
    <source>
        <dbReference type="ARBA" id="ARBA00023163"/>
    </source>
</evidence>
<keyword evidence="8" id="KW-1185">Reference proteome</keyword>
<dbReference type="EMBL" id="CP119953">
    <property type="protein sequence ID" value="WFC96255.1"/>
    <property type="molecule type" value="Genomic_DNA"/>
</dbReference>
<keyword evidence="4" id="KW-0539">Nucleus</keyword>
<evidence type="ECO:0000256" key="5">
    <source>
        <dbReference type="SAM" id="MobiDB-lite"/>
    </source>
</evidence>
<organism evidence="7 8">
    <name type="scientific">Malassezia brasiliensis</name>
    <dbReference type="NCBI Taxonomy" id="1821822"/>
    <lineage>
        <taxon>Eukaryota</taxon>
        <taxon>Fungi</taxon>
        <taxon>Dikarya</taxon>
        <taxon>Basidiomycota</taxon>
        <taxon>Ustilaginomycotina</taxon>
        <taxon>Malasseziomycetes</taxon>
        <taxon>Malasseziales</taxon>
        <taxon>Malasseziaceae</taxon>
        <taxon>Malassezia</taxon>
    </lineage>
</organism>
<keyword evidence="3" id="KW-0804">Transcription</keyword>
<feature type="compositionally biased region" description="Pro residues" evidence="5">
    <location>
        <begin position="258"/>
        <end position="267"/>
    </location>
</feature>